<name>A0ABD1ZKG5_9MARC</name>
<reference evidence="2 3" key="1">
    <citation type="submission" date="2024-09" db="EMBL/GenBank/DDBJ databases">
        <title>Chromosome-scale assembly of Riccia fluitans.</title>
        <authorList>
            <person name="Paukszto L."/>
            <person name="Sawicki J."/>
            <person name="Karawczyk K."/>
            <person name="Piernik-Szablinska J."/>
            <person name="Szczecinska M."/>
            <person name="Mazdziarz M."/>
        </authorList>
    </citation>
    <scope>NUCLEOTIDE SEQUENCE [LARGE SCALE GENOMIC DNA]</scope>
    <source>
        <strain evidence="2">Rf_01</strain>
        <tissue evidence="2">Aerial parts of the thallus</tissue>
    </source>
</reference>
<accession>A0ABD1ZKG5</accession>
<evidence type="ECO:0000313" key="2">
    <source>
        <dbReference type="EMBL" id="KAL2651947.1"/>
    </source>
</evidence>
<evidence type="ECO:0000256" key="1">
    <source>
        <dbReference type="SAM" id="MobiDB-lite"/>
    </source>
</evidence>
<protein>
    <submittedName>
        <fullName evidence="2">Uncharacterized protein</fullName>
    </submittedName>
</protein>
<dbReference type="AlphaFoldDB" id="A0ABD1ZKG5"/>
<gene>
    <name evidence="2" type="ORF">R1flu_020075</name>
</gene>
<organism evidence="2 3">
    <name type="scientific">Riccia fluitans</name>
    <dbReference type="NCBI Taxonomy" id="41844"/>
    <lineage>
        <taxon>Eukaryota</taxon>
        <taxon>Viridiplantae</taxon>
        <taxon>Streptophyta</taxon>
        <taxon>Embryophyta</taxon>
        <taxon>Marchantiophyta</taxon>
        <taxon>Marchantiopsida</taxon>
        <taxon>Marchantiidae</taxon>
        <taxon>Marchantiales</taxon>
        <taxon>Ricciaceae</taxon>
        <taxon>Riccia</taxon>
    </lineage>
</organism>
<keyword evidence="3" id="KW-1185">Reference proteome</keyword>
<sequence>MNRKNWQKTWAIRTSELRDPPCTLSDPQGRGRTNEGLDSMAPDHPDTHSPRPFPSISIGMFCTSLEHILNSFNTDGFVAALTGEFVIRYEDSVSLTFIVTRRSSFRVKKEVHLLLPLAPLSVRLSHRAGTEASED</sequence>
<comment type="caution">
    <text evidence="2">The sequence shown here is derived from an EMBL/GenBank/DDBJ whole genome shotgun (WGS) entry which is preliminary data.</text>
</comment>
<dbReference type="Proteomes" id="UP001605036">
    <property type="component" value="Unassembled WGS sequence"/>
</dbReference>
<dbReference type="EMBL" id="JBHFFA010000001">
    <property type="protein sequence ID" value="KAL2651947.1"/>
    <property type="molecule type" value="Genomic_DNA"/>
</dbReference>
<evidence type="ECO:0000313" key="3">
    <source>
        <dbReference type="Proteomes" id="UP001605036"/>
    </source>
</evidence>
<feature type="region of interest" description="Disordered" evidence="1">
    <location>
        <begin position="17"/>
        <end position="52"/>
    </location>
</feature>
<proteinExistence type="predicted"/>